<sequence>SKNVTRKDSIFLNSDHFAVLFCDIFELVWKEARTIGARTQGFNLIVRLPTCPAIELLSFHLLFRRSVHAFFEMIPPASRNFLDVCKSSSLRLPPQLRRNAKPASSETMRTGDSSFSQIRTITSDSTSANLTIFANVRERIRVKHKLDRLRKLAEDPHYNLKKMIFRWCYRYPWVREELDWKSHVPVSSEQKISRLCTGCGYRRTGGQKLWFRRKYDPDLYDCFSCFLGTDSVQALPRGCEDIRTIAELRVRKEELDAQGFTSKSPSGDTANDSKESEP</sequence>
<dbReference type="EMBL" id="QZBD01000425">
    <property type="protein sequence ID" value="THY15056.1"/>
    <property type="molecule type" value="Genomic_DNA"/>
</dbReference>
<dbReference type="Proteomes" id="UP000306584">
    <property type="component" value="Unassembled WGS sequence"/>
</dbReference>
<organism evidence="2 3">
    <name type="scientific">Aureobasidium pullulans</name>
    <name type="common">Black yeast</name>
    <name type="synonym">Pullularia pullulans</name>
    <dbReference type="NCBI Taxonomy" id="5580"/>
    <lineage>
        <taxon>Eukaryota</taxon>
        <taxon>Fungi</taxon>
        <taxon>Dikarya</taxon>
        <taxon>Ascomycota</taxon>
        <taxon>Pezizomycotina</taxon>
        <taxon>Dothideomycetes</taxon>
        <taxon>Dothideomycetidae</taxon>
        <taxon>Dothideales</taxon>
        <taxon>Saccotheciaceae</taxon>
        <taxon>Aureobasidium</taxon>
    </lineage>
</organism>
<accession>A0A4S9KGE7</accession>
<feature type="compositionally biased region" description="Polar residues" evidence="1">
    <location>
        <begin position="259"/>
        <end position="270"/>
    </location>
</feature>
<feature type="non-terminal residue" evidence="2">
    <location>
        <position position="1"/>
    </location>
</feature>
<feature type="region of interest" description="Disordered" evidence="1">
    <location>
        <begin position="256"/>
        <end position="278"/>
    </location>
</feature>
<evidence type="ECO:0000313" key="2">
    <source>
        <dbReference type="EMBL" id="THY15056.1"/>
    </source>
</evidence>
<proteinExistence type="predicted"/>
<gene>
    <name evidence="2" type="ORF">D6D01_07988</name>
</gene>
<dbReference type="AlphaFoldDB" id="A0A4S9KGE7"/>
<comment type="caution">
    <text evidence="2">The sequence shown here is derived from an EMBL/GenBank/DDBJ whole genome shotgun (WGS) entry which is preliminary data.</text>
</comment>
<protein>
    <submittedName>
        <fullName evidence="2">Uncharacterized protein</fullName>
    </submittedName>
</protein>
<name>A0A4S9KGE7_AURPU</name>
<evidence type="ECO:0000256" key="1">
    <source>
        <dbReference type="SAM" id="MobiDB-lite"/>
    </source>
</evidence>
<reference evidence="2 3" key="1">
    <citation type="submission" date="2018-10" db="EMBL/GenBank/DDBJ databases">
        <title>Fifty Aureobasidium pullulans genomes reveal a recombining polyextremotolerant generalist.</title>
        <authorList>
            <person name="Gostincar C."/>
            <person name="Turk M."/>
            <person name="Zajc J."/>
            <person name="Gunde-Cimerman N."/>
        </authorList>
    </citation>
    <scope>NUCLEOTIDE SEQUENCE [LARGE SCALE GENOMIC DNA]</scope>
    <source>
        <strain evidence="2 3">EXF-6604</strain>
    </source>
</reference>
<evidence type="ECO:0000313" key="3">
    <source>
        <dbReference type="Proteomes" id="UP000306584"/>
    </source>
</evidence>